<dbReference type="GO" id="GO:0006782">
    <property type="term" value="P:protoporphyrinogen IX biosynthetic process"/>
    <property type="evidence" value="ECO:0007669"/>
    <property type="project" value="UniProtKB-UniRule"/>
</dbReference>
<keyword evidence="12" id="KW-1185">Reference proteome</keyword>
<dbReference type="PANTHER" id="PTHR38042">
    <property type="entry name" value="UROPORPHYRINOGEN-III SYNTHASE, CHLOROPLASTIC"/>
    <property type="match status" value="1"/>
</dbReference>
<evidence type="ECO:0000256" key="7">
    <source>
        <dbReference type="ARBA" id="ARBA00040167"/>
    </source>
</evidence>
<dbReference type="RefSeq" id="WP_191071636.1">
    <property type="nucleotide sequence ID" value="NZ_CP060506.1"/>
</dbReference>
<comment type="pathway">
    <text evidence="1 9">Porphyrin-containing compound metabolism; protoporphyrin-IX biosynthesis; coproporphyrinogen-III from 5-aminolevulinate: step 3/4.</text>
</comment>
<dbReference type="UniPathway" id="UPA00251">
    <property type="reaction ID" value="UER00320"/>
</dbReference>
<dbReference type="InterPro" id="IPR036108">
    <property type="entry name" value="4pyrrol_syn_uPrphyn_synt_sf"/>
</dbReference>
<dbReference type="CDD" id="cd06578">
    <property type="entry name" value="HemD"/>
    <property type="match status" value="1"/>
</dbReference>
<evidence type="ECO:0000256" key="6">
    <source>
        <dbReference type="ARBA" id="ARBA00037589"/>
    </source>
</evidence>
<dbReference type="SUPFAM" id="SSF69618">
    <property type="entry name" value="HemD-like"/>
    <property type="match status" value="1"/>
</dbReference>
<comment type="catalytic activity">
    <reaction evidence="8 9">
        <text>hydroxymethylbilane = uroporphyrinogen III + H2O</text>
        <dbReference type="Rhea" id="RHEA:18965"/>
        <dbReference type="ChEBI" id="CHEBI:15377"/>
        <dbReference type="ChEBI" id="CHEBI:57308"/>
        <dbReference type="ChEBI" id="CHEBI:57845"/>
        <dbReference type="EC" id="4.2.1.75"/>
    </reaction>
</comment>
<evidence type="ECO:0000256" key="9">
    <source>
        <dbReference type="RuleBase" id="RU366031"/>
    </source>
</evidence>
<evidence type="ECO:0000256" key="4">
    <source>
        <dbReference type="ARBA" id="ARBA00023239"/>
    </source>
</evidence>
<protein>
    <recommendedName>
        <fullName evidence="7 9">Uroporphyrinogen-III synthase</fullName>
        <ecNumber evidence="3 9">4.2.1.75</ecNumber>
    </recommendedName>
</protein>
<feature type="domain" description="Tetrapyrrole biosynthesis uroporphyrinogen III synthase" evidence="10">
    <location>
        <begin position="43"/>
        <end position="226"/>
    </location>
</feature>
<comment type="caution">
    <text evidence="11">The sequence shown here is derived from an EMBL/GenBank/DDBJ whole genome shotgun (WGS) entry which is preliminary data.</text>
</comment>
<dbReference type="PANTHER" id="PTHR38042:SF1">
    <property type="entry name" value="UROPORPHYRINOGEN-III SYNTHASE, CHLOROPLASTIC"/>
    <property type="match status" value="1"/>
</dbReference>
<dbReference type="GO" id="GO:0006780">
    <property type="term" value="P:uroporphyrinogen III biosynthetic process"/>
    <property type="evidence" value="ECO:0007669"/>
    <property type="project" value="UniProtKB-UniRule"/>
</dbReference>
<gene>
    <name evidence="11" type="ORF">H8R10_05095</name>
</gene>
<evidence type="ECO:0000313" key="11">
    <source>
        <dbReference type="EMBL" id="MBD3689601.1"/>
    </source>
</evidence>
<evidence type="ECO:0000256" key="5">
    <source>
        <dbReference type="ARBA" id="ARBA00023244"/>
    </source>
</evidence>
<evidence type="ECO:0000313" key="12">
    <source>
        <dbReference type="Proteomes" id="UP000627538"/>
    </source>
</evidence>
<comment type="similarity">
    <text evidence="2 9">Belongs to the uroporphyrinogen-III synthase family.</text>
</comment>
<accession>A0A8I0KNS5</accession>
<reference evidence="11 12" key="1">
    <citation type="submission" date="2020-08" db="EMBL/GenBank/DDBJ databases">
        <title>Winkia gen. nov., sp. nov., isolated from faeces of the Anser albifrons in China.</title>
        <authorList>
            <person name="Liu Q."/>
        </authorList>
    </citation>
    <scope>NUCLEOTIDE SEQUENCE [LARGE SCALE GENOMIC DNA]</scope>
    <source>
        <strain evidence="11 12">C62</strain>
    </source>
</reference>
<dbReference type="InterPro" id="IPR003754">
    <property type="entry name" value="4pyrrol_synth_uPrphyn_synth"/>
</dbReference>
<dbReference type="Proteomes" id="UP000627538">
    <property type="component" value="Unassembled WGS sequence"/>
</dbReference>
<dbReference type="InterPro" id="IPR039793">
    <property type="entry name" value="UROS/Hem4"/>
</dbReference>
<keyword evidence="5 9" id="KW-0627">Porphyrin biosynthesis</keyword>
<sequence>MTLSLVALTRPDTDMFTLRLRELMSRRAIVRGAAVTEQVPLDGQPAGALAAIATADWVCVTSPSAARLICSATSPIPDGVRVGAVGEATARVLRDHGLRVDLVAGGSGRDLVAAFPPPTRPGRRVVLPASRRASSTVPDGLTQLGWSVDRVDLYDTRPLPRIPEVFAAADVVAATAGSAVRALAEAGLWHREGPRLVTIGRPSWRVARDLGIPSVAHAPTPTPEGFAAALAPFCPLV</sequence>
<name>A0A8I0KNS5_9ACTO</name>
<evidence type="ECO:0000259" key="10">
    <source>
        <dbReference type="Pfam" id="PF02602"/>
    </source>
</evidence>
<evidence type="ECO:0000256" key="2">
    <source>
        <dbReference type="ARBA" id="ARBA00008133"/>
    </source>
</evidence>
<comment type="function">
    <text evidence="6 9">Catalyzes cyclization of the linear tetrapyrrole, hydroxymethylbilane, to the macrocyclic uroporphyrinogen III.</text>
</comment>
<evidence type="ECO:0000256" key="8">
    <source>
        <dbReference type="ARBA" id="ARBA00048617"/>
    </source>
</evidence>
<dbReference type="EC" id="4.2.1.75" evidence="3 9"/>
<organism evidence="11 12">
    <name type="scientific">Nanchangia anserum</name>
    <dbReference type="NCBI Taxonomy" id="2692125"/>
    <lineage>
        <taxon>Bacteria</taxon>
        <taxon>Bacillati</taxon>
        <taxon>Actinomycetota</taxon>
        <taxon>Actinomycetes</taxon>
        <taxon>Actinomycetales</taxon>
        <taxon>Actinomycetaceae</taxon>
        <taxon>Nanchangia</taxon>
    </lineage>
</organism>
<dbReference type="AlphaFoldDB" id="A0A8I0KNS5"/>
<dbReference type="EMBL" id="JACRUO010000001">
    <property type="protein sequence ID" value="MBD3689601.1"/>
    <property type="molecule type" value="Genomic_DNA"/>
</dbReference>
<dbReference type="Gene3D" id="3.40.50.10090">
    <property type="match status" value="2"/>
</dbReference>
<evidence type="ECO:0000256" key="3">
    <source>
        <dbReference type="ARBA" id="ARBA00013109"/>
    </source>
</evidence>
<keyword evidence="4 9" id="KW-0456">Lyase</keyword>
<dbReference type="GO" id="GO:0004852">
    <property type="term" value="F:uroporphyrinogen-III synthase activity"/>
    <property type="evidence" value="ECO:0007669"/>
    <property type="project" value="UniProtKB-UniRule"/>
</dbReference>
<evidence type="ECO:0000256" key="1">
    <source>
        <dbReference type="ARBA" id="ARBA00004772"/>
    </source>
</evidence>
<proteinExistence type="inferred from homology"/>
<dbReference type="Pfam" id="PF02602">
    <property type="entry name" value="HEM4"/>
    <property type="match status" value="1"/>
</dbReference>